<dbReference type="Pfam" id="PF00293">
    <property type="entry name" value="NUDIX"/>
    <property type="match status" value="1"/>
</dbReference>
<dbReference type="InterPro" id="IPR020476">
    <property type="entry name" value="Nudix_hydrolase"/>
</dbReference>
<dbReference type="PANTHER" id="PTHR43046">
    <property type="entry name" value="GDP-MANNOSE MANNOSYL HYDROLASE"/>
    <property type="match status" value="1"/>
</dbReference>
<dbReference type="PRINTS" id="PR00502">
    <property type="entry name" value="NUDIXFAMILY"/>
</dbReference>
<evidence type="ECO:0000256" key="1">
    <source>
        <dbReference type="ARBA" id="ARBA00001946"/>
    </source>
</evidence>
<dbReference type="PANTHER" id="PTHR43046:SF16">
    <property type="entry name" value="ADP-RIBOSE PYROPHOSPHATASE YJHB-RELATED"/>
    <property type="match status" value="1"/>
</dbReference>
<comment type="similarity">
    <text evidence="2 4">Belongs to the Nudix hydrolase family.</text>
</comment>
<dbReference type="KEGG" id="nah:F5544_38465"/>
<dbReference type="RefSeq" id="WP_167477754.1">
    <property type="nucleotide sequence ID" value="NZ_CP046172.1"/>
</dbReference>
<feature type="domain" description="Nudix hydrolase" evidence="5">
    <location>
        <begin position="2"/>
        <end position="138"/>
    </location>
</feature>
<dbReference type="PROSITE" id="PS51462">
    <property type="entry name" value="NUDIX"/>
    <property type="match status" value="1"/>
</dbReference>
<gene>
    <name evidence="6" type="ORF">F5544_38465</name>
</gene>
<dbReference type="InterPro" id="IPR020084">
    <property type="entry name" value="NUDIX_hydrolase_CS"/>
</dbReference>
<sequence>MPYTSPVDVFLLLTRADLALLARRRNTGYADGMWNMPSGKLEDGEDVVAAVLREAAEEIGIVLSRNAVRMVTALHYRSPSGRGRVGFVFHAESWPGEPYNREPEKCSELGWFPLDDLPADTEPYTVAGIGLYRSGTHFGLAGWS</sequence>
<evidence type="ECO:0000313" key="6">
    <source>
        <dbReference type="EMBL" id="QIS15515.1"/>
    </source>
</evidence>
<keyword evidence="7" id="KW-1185">Reference proteome</keyword>
<evidence type="ECO:0000256" key="3">
    <source>
        <dbReference type="ARBA" id="ARBA00022801"/>
    </source>
</evidence>
<dbReference type="InterPro" id="IPR015797">
    <property type="entry name" value="NUDIX_hydrolase-like_dom_sf"/>
</dbReference>
<proteinExistence type="inferred from homology"/>
<evidence type="ECO:0000313" key="7">
    <source>
        <dbReference type="Proteomes" id="UP000503540"/>
    </source>
</evidence>
<evidence type="ECO:0000256" key="2">
    <source>
        <dbReference type="ARBA" id="ARBA00005582"/>
    </source>
</evidence>
<reference evidence="6 7" key="1">
    <citation type="journal article" date="2019" name="ACS Chem. Biol.">
        <title>Identification and Mobilization of a Cryptic Antibiotic Biosynthesis Gene Locus from a Human-Pathogenic Nocardia Isolate.</title>
        <authorList>
            <person name="Herisse M."/>
            <person name="Ishida K."/>
            <person name="Porter J.L."/>
            <person name="Howden B."/>
            <person name="Hertweck C."/>
            <person name="Stinear T.P."/>
            <person name="Pidot S.J."/>
        </authorList>
    </citation>
    <scope>NUCLEOTIDE SEQUENCE [LARGE SCALE GENOMIC DNA]</scope>
    <source>
        <strain evidence="6 7">AUSMDU00012717</strain>
    </source>
</reference>
<dbReference type="PROSITE" id="PS00893">
    <property type="entry name" value="NUDIX_BOX"/>
    <property type="match status" value="1"/>
</dbReference>
<dbReference type="CDD" id="cd04683">
    <property type="entry name" value="NUDIX_Hydrolase"/>
    <property type="match status" value="1"/>
</dbReference>
<protein>
    <submittedName>
        <fullName evidence="6">NUDIX domain-containing protein</fullName>
    </submittedName>
</protein>
<comment type="cofactor">
    <cofactor evidence="1">
        <name>Mg(2+)</name>
        <dbReference type="ChEBI" id="CHEBI:18420"/>
    </cofactor>
</comment>
<evidence type="ECO:0000256" key="4">
    <source>
        <dbReference type="RuleBase" id="RU003476"/>
    </source>
</evidence>
<accession>A0A6G9YQD7</accession>
<evidence type="ECO:0000259" key="5">
    <source>
        <dbReference type="PROSITE" id="PS51462"/>
    </source>
</evidence>
<organism evidence="6 7">
    <name type="scientific">Nocardia arthritidis</name>
    <dbReference type="NCBI Taxonomy" id="228602"/>
    <lineage>
        <taxon>Bacteria</taxon>
        <taxon>Bacillati</taxon>
        <taxon>Actinomycetota</taxon>
        <taxon>Actinomycetes</taxon>
        <taxon>Mycobacteriales</taxon>
        <taxon>Nocardiaceae</taxon>
        <taxon>Nocardia</taxon>
    </lineage>
</organism>
<dbReference type="GO" id="GO:0016787">
    <property type="term" value="F:hydrolase activity"/>
    <property type="evidence" value="ECO:0007669"/>
    <property type="project" value="UniProtKB-KW"/>
</dbReference>
<dbReference type="InterPro" id="IPR000086">
    <property type="entry name" value="NUDIX_hydrolase_dom"/>
</dbReference>
<dbReference type="Proteomes" id="UP000503540">
    <property type="component" value="Chromosome"/>
</dbReference>
<name>A0A6G9YQD7_9NOCA</name>
<dbReference type="Gene3D" id="3.90.79.10">
    <property type="entry name" value="Nucleoside Triphosphate Pyrophosphohydrolase"/>
    <property type="match status" value="1"/>
</dbReference>
<dbReference type="EMBL" id="CP046172">
    <property type="protein sequence ID" value="QIS15515.1"/>
    <property type="molecule type" value="Genomic_DNA"/>
</dbReference>
<dbReference type="SUPFAM" id="SSF55811">
    <property type="entry name" value="Nudix"/>
    <property type="match status" value="1"/>
</dbReference>
<keyword evidence="3 4" id="KW-0378">Hydrolase</keyword>
<dbReference type="AlphaFoldDB" id="A0A6G9YQD7"/>